<dbReference type="InterPro" id="IPR036680">
    <property type="entry name" value="SPOR-like_sf"/>
</dbReference>
<dbReference type="Proteomes" id="UP000241440">
    <property type="component" value="Unassembled WGS sequence"/>
</dbReference>
<protein>
    <submittedName>
        <fullName evidence="4">SPOR domain-containing protein</fullName>
    </submittedName>
</protein>
<gene>
    <name evidence="4" type="ORF">C0W41_07895</name>
</gene>
<feature type="compositionally biased region" description="Low complexity" evidence="1">
    <location>
        <begin position="71"/>
        <end position="91"/>
    </location>
</feature>
<dbReference type="PROSITE" id="PS51724">
    <property type="entry name" value="SPOR"/>
    <property type="match status" value="1"/>
</dbReference>
<dbReference type="GO" id="GO:0042834">
    <property type="term" value="F:peptidoglycan binding"/>
    <property type="evidence" value="ECO:0007669"/>
    <property type="project" value="InterPro"/>
</dbReference>
<proteinExistence type="predicted"/>
<dbReference type="RefSeq" id="WP_045082539.1">
    <property type="nucleotide sequence ID" value="NZ_JZSX01000001.1"/>
</dbReference>
<evidence type="ECO:0000259" key="3">
    <source>
        <dbReference type="PROSITE" id="PS51724"/>
    </source>
</evidence>
<accession>A0A855SI56</accession>
<evidence type="ECO:0000256" key="1">
    <source>
        <dbReference type="SAM" id="MobiDB-lite"/>
    </source>
</evidence>
<dbReference type="PROSITE" id="PS51257">
    <property type="entry name" value="PROKAR_LIPOPROTEIN"/>
    <property type="match status" value="1"/>
</dbReference>
<comment type="caution">
    <text evidence="4">The sequence shown here is derived from an EMBL/GenBank/DDBJ whole genome shotgun (WGS) entry which is preliminary data.</text>
</comment>
<feature type="chain" id="PRO_5032542683" evidence="2">
    <location>
        <begin position="25"/>
        <end position="302"/>
    </location>
</feature>
<dbReference type="GeneID" id="61229235"/>
<name>A0A855SI56_PHOAN</name>
<dbReference type="EMBL" id="PYOY01000003">
    <property type="protein sequence ID" value="PSX08221.1"/>
    <property type="molecule type" value="Genomic_DNA"/>
</dbReference>
<feature type="signal peptide" evidence="2">
    <location>
        <begin position="1"/>
        <end position="24"/>
    </location>
</feature>
<sequence>MKKIFTISVLAALTGCMSTPQTQAPVETINQSNAQQTMKPIDTVAEVDPSVVSEPLYLSSDSVAISEKQLPTETTSSVEPTVTETANTQTTAIEPEQNAAQTDNSKVQEANDMVDIVGEDHQVSPQRVAQNTQNKNVVEVTPEAKTTVVTAATTAEKASEKAIESTPEPEAVNEQATEATPNTQPIDETQNAVDKETTTEETTVGEKTTAVKGFSIQLLAMRETNEFKPYLSQLPADQPAWLNDKMINGSSVYTLLYGHYNDYETAKAALAAMPQKVVESGAFVRNLADIEATQYPTLQRIR</sequence>
<keyword evidence="2" id="KW-0732">Signal</keyword>
<evidence type="ECO:0000256" key="2">
    <source>
        <dbReference type="SAM" id="SignalP"/>
    </source>
</evidence>
<feature type="domain" description="SPOR" evidence="3">
    <location>
        <begin position="208"/>
        <end position="286"/>
    </location>
</feature>
<feature type="region of interest" description="Disordered" evidence="1">
    <location>
        <begin position="68"/>
        <end position="105"/>
    </location>
</feature>
<evidence type="ECO:0000313" key="5">
    <source>
        <dbReference type="Proteomes" id="UP000241440"/>
    </source>
</evidence>
<dbReference type="Pfam" id="PF05036">
    <property type="entry name" value="SPOR"/>
    <property type="match status" value="1"/>
</dbReference>
<organism evidence="4 5">
    <name type="scientific">Photobacterium angustum</name>
    <dbReference type="NCBI Taxonomy" id="661"/>
    <lineage>
        <taxon>Bacteria</taxon>
        <taxon>Pseudomonadati</taxon>
        <taxon>Pseudomonadota</taxon>
        <taxon>Gammaproteobacteria</taxon>
        <taxon>Vibrionales</taxon>
        <taxon>Vibrionaceae</taxon>
        <taxon>Photobacterium</taxon>
    </lineage>
</organism>
<evidence type="ECO:0000313" key="4">
    <source>
        <dbReference type="EMBL" id="PSX08221.1"/>
    </source>
</evidence>
<reference evidence="4 5" key="1">
    <citation type="submission" date="2018-01" db="EMBL/GenBank/DDBJ databases">
        <title>Whole genome sequencing of Histamine producing bacteria.</title>
        <authorList>
            <person name="Butler K."/>
        </authorList>
    </citation>
    <scope>NUCLEOTIDE SEQUENCE [LARGE SCALE GENOMIC DNA]</scope>
    <source>
        <strain evidence="4 5">A2-1</strain>
    </source>
</reference>
<feature type="compositionally biased region" description="Polar residues" evidence="1">
    <location>
        <begin position="174"/>
        <end position="192"/>
    </location>
</feature>
<dbReference type="Gene3D" id="3.30.70.1070">
    <property type="entry name" value="Sporulation related repeat"/>
    <property type="match status" value="1"/>
</dbReference>
<feature type="region of interest" description="Disordered" evidence="1">
    <location>
        <begin position="155"/>
        <end position="204"/>
    </location>
</feature>
<dbReference type="InterPro" id="IPR007730">
    <property type="entry name" value="SPOR-like_dom"/>
</dbReference>
<dbReference type="AlphaFoldDB" id="A0A855SI56"/>